<reference evidence="6" key="1">
    <citation type="submission" date="2017-02" db="EMBL/GenBank/DDBJ databases">
        <authorList>
            <person name="Regsiter A."/>
            <person name="William W."/>
        </authorList>
    </citation>
    <scope>NUCLEOTIDE SEQUENCE</scope>
    <source>
        <strain evidence="6">Bib</strain>
    </source>
</reference>
<dbReference type="Pfam" id="PF13657">
    <property type="entry name" value="Couple_hipA"/>
    <property type="match status" value="1"/>
</dbReference>
<dbReference type="PANTHER" id="PTHR37419:SF1">
    <property type="entry name" value="SERINE_THREONINE-PROTEIN KINASE TOXIN HIPA"/>
    <property type="match status" value="1"/>
</dbReference>
<dbReference type="AlphaFoldDB" id="A0A3P3XJS7"/>
<protein>
    <submittedName>
        <fullName evidence="6">Regulator with hipB</fullName>
    </submittedName>
</protein>
<feature type="domain" description="HipA-like C-terminal" evidence="4">
    <location>
        <begin position="157"/>
        <end position="405"/>
    </location>
</feature>
<dbReference type="CDD" id="cd17808">
    <property type="entry name" value="HipA_Ec_like"/>
    <property type="match status" value="1"/>
</dbReference>
<dbReference type="NCBIfam" id="TIGR03071">
    <property type="entry name" value="couple_hipA"/>
    <property type="match status" value="1"/>
</dbReference>
<name>A0A3P3XJS7_9SPIR</name>
<dbReference type="InterPro" id="IPR052028">
    <property type="entry name" value="HipA_Ser/Thr_kinase"/>
</dbReference>
<dbReference type="InterPro" id="IPR017508">
    <property type="entry name" value="HipA_N1"/>
</dbReference>
<dbReference type="GO" id="GO:0004674">
    <property type="term" value="F:protein serine/threonine kinase activity"/>
    <property type="evidence" value="ECO:0007669"/>
    <property type="project" value="TreeGrafter"/>
</dbReference>
<keyword evidence="2" id="KW-0808">Transferase</keyword>
<evidence type="ECO:0000256" key="1">
    <source>
        <dbReference type="ARBA" id="ARBA00010164"/>
    </source>
</evidence>
<proteinExistence type="inferred from homology"/>
<dbReference type="GO" id="GO:0005829">
    <property type="term" value="C:cytosol"/>
    <property type="evidence" value="ECO:0007669"/>
    <property type="project" value="TreeGrafter"/>
</dbReference>
<dbReference type="InterPro" id="IPR012893">
    <property type="entry name" value="HipA-like_C"/>
</dbReference>
<sequence length="444" mass="49815">MPRLSKNRSLCIWMNGLYVGRWSINRQGKHEFQYDASWLDSPEARPVSLSLPLAPADFVYSGKIVESYFENLLPDSTEIRQRIRARFGAASLSSFDLLAEIGRDCVGALQILPEFEVPGTSEVLEAREVNESEIESILNRITSNGPMFQAFDDAFRISIAGAQEKTAMLFHGGQWKVPLGSTPTTHILKLPLGRIGAAGIDMSTSIENEWLCSRIVSSLGLATAKCDIARFGDAKVLVVERFDRRFAHDGQWVLRIPQEDFCQANGYSSSQKYEADGGPGIVSIMKFLLGSQNPQRDREAFFKAQIVNWLLAAPDGHAKNYSVFIERQGRFHLTPMYDIMSAYPVIGHGKNRIPPEHLKMAMAFVGKNRHYEWDKIRLSHIRETARRCDYERDAEELILSLLSRVPGALSEISSTLPERFPESVAEPILNGMLKAAQRLAHEVS</sequence>
<feature type="domain" description="HipA N-terminal subdomain 1" evidence="5">
    <location>
        <begin position="12"/>
        <end position="111"/>
    </location>
</feature>
<organism evidence="6">
    <name type="scientific">uncultured spirochete</name>
    <dbReference type="NCBI Taxonomy" id="156406"/>
    <lineage>
        <taxon>Bacteria</taxon>
        <taxon>Pseudomonadati</taxon>
        <taxon>Spirochaetota</taxon>
        <taxon>Spirochaetia</taxon>
        <taxon>Spirochaetales</taxon>
        <taxon>environmental samples</taxon>
    </lineage>
</organism>
<evidence type="ECO:0000259" key="4">
    <source>
        <dbReference type="Pfam" id="PF07804"/>
    </source>
</evidence>
<dbReference type="PANTHER" id="PTHR37419">
    <property type="entry name" value="SERINE/THREONINE-PROTEIN KINASE TOXIN HIPA"/>
    <property type="match status" value="1"/>
</dbReference>
<keyword evidence="3" id="KW-0418">Kinase</keyword>
<evidence type="ECO:0000259" key="5">
    <source>
        <dbReference type="Pfam" id="PF13657"/>
    </source>
</evidence>
<dbReference type="EMBL" id="FWDM01000022">
    <property type="protein sequence ID" value="SLM13383.1"/>
    <property type="molecule type" value="Genomic_DNA"/>
</dbReference>
<comment type="similarity">
    <text evidence="1">Belongs to the HipA Ser/Thr kinase family.</text>
</comment>
<dbReference type="Pfam" id="PF07804">
    <property type="entry name" value="HipA_C"/>
    <property type="match status" value="1"/>
</dbReference>
<evidence type="ECO:0000256" key="2">
    <source>
        <dbReference type="ARBA" id="ARBA00022679"/>
    </source>
</evidence>
<evidence type="ECO:0000313" key="6">
    <source>
        <dbReference type="EMBL" id="SLM13383.1"/>
    </source>
</evidence>
<accession>A0A3P3XJS7</accession>
<gene>
    <name evidence="6" type="primary">hipA</name>
    <name evidence="6" type="ORF">SPIROBIBN47_290042</name>
</gene>
<evidence type="ECO:0000256" key="3">
    <source>
        <dbReference type="ARBA" id="ARBA00022777"/>
    </source>
</evidence>